<sequence>MLPVKDVVYIDGSPIPVPSNIQELKMSTLELLCLLCLLLQCPLSSLSNSEGDALFAFSRRLSDPNNVLQSWDPTLVNPCTWLHVTCDSNDNNVLRLDLGDYNFSGTLGPELAQLPSLQYLQLYGNNLSGNIPQELGSLTNLIGMDLSRNKFEGSIPDSFGNLMSLKFLWLDDNELSGTIPKSISLLKNLVVFNVSNNHFSNPPPGDAIAQSFSMQSFENKKFSGAGVKGVVP</sequence>
<protein>
    <recommendedName>
        <fullName evidence="4">Leucine-rich repeat-containing N-terminal plant-type domain-containing protein</fullName>
    </recommendedName>
</protein>
<gene>
    <name evidence="5" type="ORF">VNO80_08468</name>
</gene>
<evidence type="ECO:0000256" key="2">
    <source>
        <dbReference type="ARBA" id="ARBA00022729"/>
    </source>
</evidence>
<dbReference type="FunFam" id="3.80.10.10:FF:000024">
    <property type="entry name" value="Somatic embryogenesis receptor kinase 1"/>
    <property type="match status" value="1"/>
</dbReference>
<name>A0AAN9N4Z3_PHACN</name>
<evidence type="ECO:0000256" key="3">
    <source>
        <dbReference type="ARBA" id="ARBA00022737"/>
    </source>
</evidence>
<organism evidence="5 6">
    <name type="scientific">Phaseolus coccineus</name>
    <name type="common">Scarlet runner bean</name>
    <name type="synonym">Phaseolus multiflorus</name>
    <dbReference type="NCBI Taxonomy" id="3886"/>
    <lineage>
        <taxon>Eukaryota</taxon>
        <taxon>Viridiplantae</taxon>
        <taxon>Streptophyta</taxon>
        <taxon>Embryophyta</taxon>
        <taxon>Tracheophyta</taxon>
        <taxon>Spermatophyta</taxon>
        <taxon>Magnoliopsida</taxon>
        <taxon>eudicotyledons</taxon>
        <taxon>Gunneridae</taxon>
        <taxon>Pentapetalae</taxon>
        <taxon>rosids</taxon>
        <taxon>fabids</taxon>
        <taxon>Fabales</taxon>
        <taxon>Fabaceae</taxon>
        <taxon>Papilionoideae</taxon>
        <taxon>50 kb inversion clade</taxon>
        <taxon>NPAAA clade</taxon>
        <taxon>indigoferoid/millettioid clade</taxon>
        <taxon>Phaseoleae</taxon>
        <taxon>Phaseolus</taxon>
    </lineage>
</organism>
<reference evidence="5 6" key="1">
    <citation type="submission" date="2024-01" db="EMBL/GenBank/DDBJ databases">
        <title>The genomes of 5 underutilized Papilionoideae crops provide insights into root nodulation and disease resistanc.</title>
        <authorList>
            <person name="Jiang F."/>
        </authorList>
    </citation>
    <scope>NUCLEOTIDE SEQUENCE [LARGE SCALE GENOMIC DNA]</scope>
    <source>
        <strain evidence="5">JINMINGXINNONG_FW02</strain>
        <tissue evidence="5">Leaves</tissue>
    </source>
</reference>
<feature type="domain" description="Leucine-rich repeat-containing N-terminal plant-type" evidence="4">
    <location>
        <begin position="47"/>
        <end position="87"/>
    </location>
</feature>
<dbReference type="EMBL" id="JAYMYR010000004">
    <property type="protein sequence ID" value="KAK7366477.1"/>
    <property type="molecule type" value="Genomic_DNA"/>
</dbReference>
<dbReference type="Proteomes" id="UP001374584">
    <property type="component" value="Unassembled WGS sequence"/>
</dbReference>
<proteinExistence type="predicted"/>
<dbReference type="Pfam" id="PF08263">
    <property type="entry name" value="LRRNT_2"/>
    <property type="match status" value="1"/>
</dbReference>
<dbReference type="SUPFAM" id="SSF52058">
    <property type="entry name" value="L domain-like"/>
    <property type="match status" value="1"/>
</dbReference>
<accession>A0AAN9N4Z3</accession>
<dbReference type="Gene3D" id="3.80.10.10">
    <property type="entry name" value="Ribonuclease Inhibitor"/>
    <property type="match status" value="1"/>
</dbReference>
<dbReference type="InterPro" id="IPR001611">
    <property type="entry name" value="Leu-rich_rpt"/>
</dbReference>
<dbReference type="Pfam" id="PF00560">
    <property type="entry name" value="LRR_1"/>
    <property type="match status" value="3"/>
</dbReference>
<keyword evidence="6" id="KW-1185">Reference proteome</keyword>
<evidence type="ECO:0000256" key="1">
    <source>
        <dbReference type="ARBA" id="ARBA00022614"/>
    </source>
</evidence>
<keyword evidence="2" id="KW-0732">Signal</keyword>
<keyword evidence="3" id="KW-0677">Repeat</keyword>
<dbReference type="InterPro" id="IPR032675">
    <property type="entry name" value="LRR_dom_sf"/>
</dbReference>
<comment type="caution">
    <text evidence="5">The sequence shown here is derived from an EMBL/GenBank/DDBJ whole genome shotgun (WGS) entry which is preliminary data.</text>
</comment>
<dbReference type="PANTHER" id="PTHR47988">
    <property type="entry name" value="SOMATIC EMBRYOGENESIS RECEPTOR KINASE 1"/>
    <property type="match status" value="1"/>
</dbReference>
<dbReference type="AlphaFoldDB" id="A0AAN9N4Z3"/>
<evidence type="ECO:0000313" key="6">
    <source>
        <dbReference type="Proteomes" id="UP001374584"/>
    </source>
</evidence>
<dbReference type="InterPro" id="IPR013210">
    <property type="entry name" value="LRR_N_plant-typ"/>
</dbReference>
<evidence type="ECO:0000259" key="4">
    <source>
        <dbReference type="Pfam" id="PF08263"/>
    </source>
</evidence>
<evidence type="ECO:0000313" key="5">
    <source>
        <dbReference type="EMBL" id="KAK7366477.1"/>
    </source>
</evidence>
<keyword evidence="1" id="KW-0433">Leucine-rich repeat</keyword>